<dbReference type="STRING" id="40571.SAMN05660733_00296"/>
<keyword evidence="4" id="KW-1185">Reference proteome</keyword>
<organism evidence="3 4">
    <name type="scientific">Lentzea albidocapillata</name>
    <dbReference type="NCBI Taxonomy" id="40571"/>
    <lineage>
        <taxon>Bacteria</taxon>
        <taxon>Bacillati</taxon>
        <taxon>Actinomycetota</taxon>
        <taxon>Actinomycetes</taxon>
        <taxon>Pseudonocardiales</taxon>
        <taxon>Pseudonocardiaceae</taxon>
        <taxon>Lentzea</taxon>
    </lineage>
</organism>
<dbReference type="Proteomes" id="UP000192840">
    <property type="component" value="Unassembled WGS sequence"/>
</dbReference>
<dbReference type="InterPro" id="IPR041644">
    <property type="entry name" value="GNAT_C"/>
</dbReference>
<evidence type="ECO:0000259" key="1">
    <source>
        <dbReference type="Pfam" id="PF18082"/>
    </source>
</evidence>
<evidence type="ECO:0000259" key="2">
    <source>
        <dbReference type="Pfam" id="PF18164"/>
    </source>
</evidence>
<dbReference type="AlphaFoldDB" id="A0A1W1ZYH5"/>
<dbReference type="EMBL" id="FWYC01000003">
    <property type="protein sequence ID" value="SMC53108.1"/>
    <property type="molecule type" value="Genomic_DNA"/>
</dbReference>
<feature type="domain" description="N-acyltransferase N-terminal" evidence="1">
    <location>
        <begin position="78"/>
        <end position="210"/>
    </location>
</feature>
<evidence type="ECO:0000313" key="4">
    <source>
        <dbReference type="Proteomes" id="UP000192840"/>
    </source>
</evidence>
<sequence length="362" mass="41147">MRSTGNANSRFDALFVAKKDEFFERIRATWTEERTGRVVLVDLERTAALLGVPFEEVGRVHRLAGDRPSAPLPAKAGAPAILDRLAVRPDDAAEVMAGWPDTDSPLWTPELRWLLDRSIALVLADLGGHQWLSPGPELPRERGPAWRHLYVYAYLALAGVVTRYHREHGIADAVSWTTLADLGRNLAVDRRMHGEGWPVMQSWLTLHARGGVYELGRLQHQRGDTAISLHIPDSGPMTPEAVTASLDEARAFFPRHFPDEHYTAFSCGSWLLDPQLQEYLPAESNIVRFQRRFELEPYEEQEGLDADVEVRRFVFRSLTTPLDQLPRGTLLQRAVVDHLRAGRHWYWRSGHFRFDPRAQTVT</sequence>
<evidence type="ECO:0008006" key="5">
    <source>
        <dbReference type="Google" id="ProtNLM"/>
    </source>
</evidence>
<reference evidence="4" key="1">
    <citation type="submission" date="2017-04" db="EMBL/GenBank/DDBJ databases">
        <authorList>
            <person name="Varghese N."/>
            <person name="Submissions S."/>
        </authorList>
    </citation>
    <scope>NUCLEOTIDE SEQUENCE [LARGE SCALE GENOMIC DNA]</scope>
    <source>
        <strain evidence="4">DSM 44073</strain>
    </source>
</reference>
<accession>A0A1W1ZYH5</accession>
<evidence type="ECO:0000313" key="3">
    <source>
        <dbReference type="EMBL" id="SMC53108.1"/>
    </source>
</evidence>
<feature type="domain" description="GNAT-like C-terminal" evidence="2">
    <location>
        <begin position="217"/>
        <end position="351"/>
    </location>
</feature>
<dbReference type="Gene3D" id="3.40.630.120">
    <property type="match status" value="1"/>
</dbReference>
<dbReference type="Pfam" id="PF18082">
    <property type="entry name" value="NAT_N"/>
    <property type="match status" value="1"/>
</dbReference>
<gene>
    <name evidence="3" type="ORF">SAMN05660733_00296</name>
</gene>
<protein>
    <recommendedName>
        <fullName evidence="5">DUF5596 domain-containing protein</fullName>
    </recommendedName>
</protein>
<name>A0A1W1ZYH5_9PSEU</name>
<proteinExistence type="predicted"/>
<dbReference type="Pfam" id="PF18164">
    <property type="entry name" value="GNAT_C"/>
    <property type="match status" value="1"/>
</dbReference>
<dbReference type="InterPro" id="IPR041273">
    <property type="entry name" value="NAT_N"/>
</dbReference>
<dbReference type="eggNOG" id="ENOG5030QZQ">
    <property type="taxonomic scope" value="Bacteria"/>
</dbReference>